<keyword evidence="3" id="KW-1185">Reference proteome</keyword>
<evidence type="ECO:0000256" key="1">
    <source>
        <dbReference type="SAM" id="Phobius"/>
    </source>
</evidence>
<proteinExistence type="predicted"/>
<evidence type="ECO:0000313" key="2">
    <source>
        <dbReference type="EMBL" id="SHM67970.1"/>
    </source>
</evidence>
<gene>
    <name evidence="2" type="ORF">SAMN05443668_1011231</name>
</gene>
<sequence>MVPWIVAAALMGVIAAWLAVGLRLVGDDVPPHLARRAAWWRRWAWPVAAACAASAIAGTSAVLVC</sequence>
<dbReference type="RefSeq" id="WP_073252247.1">
    <property type="nucleotide sequence ID" value="NZ_FRCS01000001.1"/>
</dbReference>
<feature type="transmembrane region" description="Helical" evidence="1">
    <location>
        <begin position="45"/>
        <end position="64"/>
    </location>
</feature>
<reference evidence="2 3" key="1">
    <citation type="submission" date="2016-11" db="EMBL/GenBank/DDBJ databases">
        <authorList>
            <person name="Jaros S."/>
            <person name="Januszkiewicz K."/>
            <person name="Wedrychowicz H."/>
        </authorList>
    </citation>
    <scope>NUCLEOTIDE SEQUENCE [LARGE SCALE GENOMIC DNA]</scope>
    <source>
        <strain evidence="2 3">DSM 46144</strain>
    </source>
</reference>
<keyword evidence="1" id="KW-0812">Transmembrane</keyword>
<dbReference type="Proteomes" id="UP000184440">
    <property type="component" value="Unassembled WGS sequence"/>
</dbReference>
<protein>
    <submittedName>
        <fullName evidence="2">Uncharacterized protein</fullName>
    </submittedName>
</protein>
<dbReference type="STRING" id="134849.SAMN05443668_1011231"/>
<dbReference type="EMBL" id="FRCS01000001">
    <property type="protein sequence ID" value="SHM67970.1"/>
    <property type="molecule type" value="Genomic_DNA"/>
</dbReference>
<keyword evidence="1" id="KW-1133">Transmembrane helix</keyword>
<evidence type="ECO:0000313" key="3">
    <source>
        <dbReference type="Proteomes" id="UP000184440"/>
    </source>
</evidence>
<keyword evidence="1" id="KW-0472">Membrane</keyword>
<organism evidence="2 3">
    <name type="scientific">Cryptosporangium aurantiacum</name>
    <dbReference type="NCBI Taxonomy" id="134849"/>
    <lineage>
        <taxon>Bacteria</taxon>
        <taxon>Bacillati</taxon>
        <taxon>Actinomycetota</taxon>
        <taxon>Actinomycetes</taxon>
        <taxon>Cryptosporangiales</taxon>
        <taxon>Cryptosporangiaceae</taxon>
        <taxon>Cryptosporangium</taxon>
    </lineage>
</organism>
<dbReference type="AlphaFoldDB" id="A0A1M7KRA5"/>
<accession>A0A1M7KRA5</accession>
<name>A0A1M7KRA5_9ACTN</name>